<dbReference type="SFLD" id="SFLDS00029">
    <property type="entry name" value="Radical_SAM"/>
    <property type="match status" value="1"/>
</dbReference>
<dbReference type="InterPro" id="IPR016431">
    <property type="entry name" value="Pyrv-formate_lyase-activ_prd"/>
</dbReference>
<dbReference type="AlphaFoldDB" id="D3DIH4"/>
<dbReference type="PIRSF" id="PIRSF004869">
    <property type="entry name" value="PflX_prd"/>
    <property type="match status" value="1"/>
</dbReference>
<dbReference type="Gene3D" id="3.20.20.70">
    <property type="entry name" value="Aldolase class I"/>
    <property type="match status" value="1"/>
</dbReference>
<evidence type="ECO:0000259" key="7">
    <source>
        <dbReference type="PROSITE" id="PS51918"/>
    </source>
</evidence>
<evidence type="ECO:0000313" key="8">
    <source>
        <dbReference type="EMBL" id="BAI69626.1"/>
    </source>
</evidence>
<gene>
    <name evidence="8" type="ordered locus">HTH_1172</name>
</gene>
<dbReference type="InterPro" id="IPR027596">
    <property type="entry name" value="AmmeMemoSam_rS"/>
</dbReference>
<evidence type="ECO:0000256" key="4">
    <source>
        <dbReference type="ARBA" id="ARBA00023004"/>
    </source>
</evidence>
<evidence type="ECO:0000256" key="3">
    <source>
        <dbReference type="ARBA" id="ARBA00022723"/>
    </source>
</evidence>
<proteinExistence type="predicted"/>
<dbReference type="Pfam" id="PF04055">
    <property type="entry name" value="Radical_SAM"/>
    <property type="match status" value="1"/>
</dbReference>
<dbReference type="InterPro" id="IPR013785">
    <property type="entry name" value="Aldolase_TIM"/>
</dbReference>
<keyword evidence="2 6" id="KW-0949">S-adenosyl-L-methionine</keyword>
<dbReference type="eggNOG" id="COG1180">
    <property type="taxonomic scope" value="Bacteria"/>
</dbReference>
<dbReference type="KEGG" id="hth:HTH_1172"/>
<feature type="binding site" evidence="6">
    <location>
        <position position="89"/>
    </location>
    <ligand>
        <name>[4Fe-4S] cluster</name>
        <dbReference type="ChEBI" id="CHEBI:49883"/>
        <note>4Fe-4S-S-AdoMet</note>
    </ligand>
</feature>
<reference evidence="8 9" key="1">
    <citation type="journal article" date="2010" name="J. Bacteriol.">
        <title>Complete genome sequence of the thermophilic, obligately chemolithoautotrophic hydrogen-oxidizing bacterium Hydrogenobacter thermophilus TK-6.</title>
        <authorList>
            <person name="Arai H."/>
            <person name="Kanbe H."/>
            <person name="Ishii M."/>
            <person name="Igarashi Y."/>
        </authorList>
    </citation>
    <scope>NUCLEOTIDE SEQUENCE [LARGE SCALE GENOMIC DNA]</scope>
    <source>
        <strain evidence="9">DSM 6534 / IAM 12695 / TK-6</strain>
    </source>
</reference>
<protein>
    <submittedName>
        <fullName evidence="8">Pyruvate formate-lyase activating enzyme</fullName>
    </submittedName>
</protein>
<dbReference type="Proteomes" id="UP000002574">
    <property type="component" value="Chromosome"/>
</dbReference>
<dbReference type="PANTHER" id="PTHR30352:SF5">
    <property type="entry name" value="PYRUVATE FORMATE-LYASE 1-ACTIVATING ENZYME"/>
    <property type="match status" value="1"/>
</dbReference>
<keyword evidence="8" id="KW-0456">Lyase</keyword>
<dbReference type="GO" id="GO:0016829">
    <property type="term" value="F:lyase activity"/>
    <property type="evidence" value="ECO:0007669"/>
    <property type="project" value="UniProtKB-KW"/>
</dbReference>
<dbReference type="GO" id="GO:0046872">
    <property type="term" value="F:metal ion binding"/>
    <property type="evidence" value="ECO:0007669"/>
    <property type="project" value="UniProtKB-KW"/>
</dbReference>
<sequence length="341" mass="38916">MESLAWMSEKRNGKVLCKACHQRCLLKEGEYGKCGVRVNKDGELLLTVYAKVASYNIDPVEKKPLYHFLPGTYTLSIGTVGCNFSCLFCQNWEISQYPQTHNYKTFGEDLSPEEIVRMAKTYKTPSISYTYNEPVIFFEFAFDIMKMAYSEGIKNIFVTSGYETEEVIDASLPYLSAMNVDLKSFSDKFYREVCGARLKSVLKTIEYAYKKGIWMEITTLLIPGLNDSPEEIRDIARFIKSISENIPWHISRFFPAYRMTHIPPTPINKLIRAYEIGKEEGLSYVYIGNYPLEDLESTFCPSCGYKVIERSGYLGERVKMHLKDGKCPSCGKVIDGVFGSS</sequence>
<dbReference type="SUPFAM" id="SSF102114">
    <property type="entry name" value="Radical SAM enzymes"/>
    <property type="match status" value="1"/>
</dbReference>
<feature type="binding site" evidence="6">
    <location>
        <position position="82"/>
    </location>
    <ligand>
        <name>[4Fe-4S] cluster</name>
        <dbReference type="ChEBI" id="CHEBI:49883"/>
        <note>4Fe-4S-S-AdoMet</note>
    </ligand>
</feature>
<dbReference type="KEGG" id="hte:Hydth_1164"/>
<keyword evidence="5 6" id="KW-0411">Iron-sulfur</keyword>
<dbReference type="InterPro" id="IPR058240">
    <property type="entry name" value="rSAM_sf"/>
</dbReference>
<evidence type="ECO:0000256" key="5">
    <source>
        <dbReference type="ARBA" id="ARBA00023014"/>
    </source>
</evidence>
<dbReference type="EMBL" id="AP011112">
    <property type="protein sequence ID" value="BAI69626.1"/>
    <property type="molecule type" value="Genomic_DNA"/>
</dbReference>
<keyword evidence="9" id="KW-1185">Reference proteome</keyword>
<feature type="domain" description="Radical SAM core" evidence="7">
    <location>
        <begin position="67"/>
        <end position="287"/>
    </location>
</feature>
<accession>D3DIH4</accession>
<dbReference type="STRING" id="608538.HTH_1172"/>
<evidence type="ECO:0000313" key="9">
    <source>
        <dbReference type="Proteomes" id="UP000002574"/>
    </source>
</evidence>
<dbReference type="SMART" id="SM00729">
    <property type="entry name" value="Elp3"/>
    <property type="match status" value="1"/>
</dbReference>
<dbReference type="InterPro" id="IPR034457">
    <property type="entry name" value="Organic_radical-activating"/>
</dbReference>
<organism evidence="8 9">
    <name type="scientific">Hydrogenobacter thermophilus (strain DSM 6534 / IAM 12695 / TK-6)</name>
    <dbReference type="NCBI Taxonomy" id="608538"/>
    <lineage>
        <taxon>Bacteria</taxon>
        <taxon>Pseudomonadati</taxon>
        <taxon>Aquificota</taxon>
        <taxon>Aquificia</taxon>
        <taxon>Aquificales</taxon>
        <taxon>Aquificaceae</taxon>
        <taxon>Hydrogenobacter</taxon>
    </lineage>
</organism>
<dbReference type="CDD" id="cd01335">
    <property type="entry name" value="Radical_SAM"/>
    <property type="match status" value="1"/>
</dbReference>
<dbReference type="PATRIC" id="fig|608538.5.peg.1189"/>
<keyword evidence="8" id="KW-0670">Pyruvate</keyword>
<keyword evidence="1" id="KW-0004">4Fe-4S</keyword>
<dbReference type="OrthoDB" id="9778883at2"/>
<keyword evidence="3 6" id="KW-0479">Metal-binding</keyword>
<dbReference type="InterPro" id="IPR007197">
    <property type="entry name" value="rSAM"/>
</dbReference>
<name>D3DIH4_HYDTT</name>
<evidence type="ECO:0000256" key="6">
    <source>
        <dbReference type="PIRSR" id="PIRSR004869-50"/>
    </source>
</evidence>
<comment type="cofactor">
    <cofactor evidence="6">
        <name>[4Fe-4S] cluster</name>
        <dbReference type="ChEBI" id="CHEBI:49883"/>
    </cofactor>
    <text evidence="6">Binds 1 [4Fe-4S] cluster. The cluster is coordinated with 3 cysteines and an exchangeable S-adenosyl-L-methionine.</text>
</comment>
<dbReference type="GO" id="GO:0051539">
    <property type="term" value="F:4 iron, 4 sulfur cluster binding"/>
    <property type="evidence" value="ECO:0007669"/>
    <property type="project" value="UniProtKB-KW"/>
</dbReference>
<keyword evidence="4 6" id="KW-0408">Iron</keyword>
<dbReference type="SFLD" id="SFLDG01101">
    <property type="entry name" value="Uncharacterised_Radical_SAM_Su"/>
    <property type="match status" value="1"/>
</dbReference>
<dbReference type="RefSeq" id="WP_012963806.1">
    <property type="nucleotide sequence ID" value="NC_013799.1"/>
</dbReference>
<evidence type="ECO:0000256" key="2">
    <source>
        <dbReference type="ARBA" id="ARBA00022691"/>
    </source>
</evidence>
<feature type="binding site" evidence="6">
    <location>
        <position position="86"/>
    </location>
    <ligand>
        <name>[4Fe-4S] cluster</name>
        <dbReference type="ChEBI" id="CHEBI:49883"/>
        <note>4Fe-4S-S-AdoMet</note>
    </ligand>
</feature>
<dbReference type="NCBIfam" id="TIGR04337">
    <property type="entry name" value="AmmeMemoSam_rS"/>
    <property type="match status" value="1"/>
</dbReference>
<dbReference type="PANTHER" id="PTHR30352">
    <property type="entry name" value="PYRUVATE FORMATE-LYASE-ACTIVATING ENZYME"/>
    <property type="match status" value="1"/>
</dbReference>
<dbReference type="PROSITE" id="PS51918">
    <property type="entry name" value="RADICAL_SAM"/>
    <property type="match status" value="1"/>
</dbReference>
<evidence type="ECO:0000256" key="1">
    <source>
        <dbReference type="ARBA" id="ARBA00022485"/>
    </source>
</evidence>
<dbReference type="InterPro" id="IPR006638">
    <property type="entry name" value="Elp3/MiaA/NifB-like_rSAM"/>
</dbReference>